<proteinExistence type="predicted"/>
<evidence type="ECO:0000313" key="3">
    <source>
        <dbReference type="EMBL" id="MBN4066965.1"/>
    </source>
</evidence>
<dbReference type="InterPro" id="IPR032675">
    <property type="entry name" value="LRR_dom_sf"/>
</dbReference>
<accession>A0ABS3ARJ0</accession>
<evidence type="ECO:0000256" key="2">
    <source>
        <dbReference type="ARBA" id="ARBA00022737"/>
    </source>
</evidence>
<keyword evidence="4" id="KW-1185">Reference proteome</keyword>
<keyword evidence="2" id="KW-0677">Repeat</keyword>
<dbReference type="Proteomes" id="UP000722121">
    <property type="component" value="Unassembled WGS sequence"/>
</dbReference>
<sequence length="475" mass="54378">MESLDYLIQKNDPNYWETYSITPKGVIEETLWTKETLDLFVPLIKRLFANLLQEPATVELFWKKQIQLIYALKNTEEICQVALKVLGTPLSIDLPRLRGEANVSVELWQDEELLDKVRCPLLRLLELPYFRTMLSGDYEEMKAGKVSLDLDLKEDLEAHRLFLSGVAREELLKPTTVKQACELFYLGRYFGCSEEFLVPVYDFVAEASLQEEEALYLAEHAYRLLSPQLQTHLSSRYLAKLNPNKLLSFLNQLEERLGKSFVFISLVLRGCNLNEALLDWFQQRADKIVSLDLSHARFHDSNAWVEALKNRPLLRLLNLSGTSIIAIPMRCPNLEEVDASGCHRLNDASGLNGCIKLRILNLSRTLVVAIPMGCVNLEEVYASYCTSLKDVLGLKDRTKLRILNLTQTAVEALPMGCPNLEEVYLSYCIWLRDISSLNGSIELRILDLRDTPVTASPVDCLKLKELYRINHSMYR</sequence>
<name>A0ABS3ARJ0_9BACT</name>
<dbReference type="PANTHER" id="PTHR46652">
    <property type="entry name" value="LEUCINE-RICH REPEAT AND IQ DOMAIN-CONTAINING PROTEIN 1-RELATED"/>
    <property type="match status" value="1"/>
</dbReference>
<protein>
    <submittedName>
        <fullName evidence="3">Uncharacterized protein</fullName>
    </submittedName>
</protein>
<dbReference type="PANTHER" id="PTHR46652:SF3">
    <property type="entry name" value="LEUCINE-RICH REPEAT-CONTAINING PROTEIN 9"/>
    <property type="match status" value="1"/>
</dbReference>
<keyword evidence="1" id="KW-0433">Leucine-rich repeat</keyword>
<dbReference type="SUPFAM" id="SSF52047">
    <property type="entry name" value="RNI-like"/>
    <property type="match status" value="1"/>
</dbReference>
<reference evidence="3 4" key="1">
    <citation type="submission" date="2021-02" db="EMBL/GenBank/DDBJ databases">
        <title>Activity-based single-cell genomes from oceanic crustal fluid captures similar information to metagenomic and metatranscriptomic surveys with orders of magnitude less sampling.</title>
        <authorList>
            <person name="D'Angelo T.S."/>
            <person name="Orcutt B.N."/>
        </authorList>
    </citation>
    <scope>NUCLEOTIDE SEQUENCE [LARGE SCALE GENOMIC DNA]</scope>
    <source>
        <strain evidence="3">AH-315-G07</strain>
    </source>
</reference>
<evidence type="ECO:0000256" key="1">
    <source>
        <dbReference type="ARBA" id="ARBA00022614"/>
    </source>
</evidence>
<evidence type="ECO:0000313" key="4">
    <source>
        <dbReference type="Proteomes" id="UP000722121"/>
    </source>
</evidence>
<dbReference type="EMBL" id="JAFITR010000044">
    <property type="protein sequence ID" value="MBN4066965.1"/>
    <property type="molecule type" value="Genomic_DNA"/>
</dbReference>
<dbReference type="InterPro" id="IPR050836">
    <property type="entry name" value="SDS22/Internalin_LRR"/>
</dbReference>
<comment type="caution">
    <text evidence="3">The sequence shown here is derived from an EMBL/GenBank/DDBJ whole genome shotgun (WGS) entry which is preliminary data.</text>
</comment>
<gene>
    <name evidence="3" type="ORF">JYU14_02660</name>
</gene>
<organism evidence="3 4">
    <name type="scientific">Simkania negevensis</name>
    <dbReference type="NCBI Taxonomy" id="83561"/>
    <lineage>
        <taxon>Bacteria</taxon>
        <taxon>Pseudomonadati</taxon>
        <taxon>Chlamydiota</taxon>
        <taxon>Chlamydiia</taxon>
        <taxon>Parachlamydiales</taxon>
        <taxon>Simkaniaceae</taxon>
        <taxon>Simkania</taxon>
    </lineage>
</organism>
<dbReference type="Gene3D" id="3.80.10.10">
    <property type="entry name" value="Ribonuclease Inhibitor"/>
    <property type="match status" value="2"/>
</dbReference>